<feature type="transmembrane region" description="Helical" evidence="2">
    <location>
        <begin position="146"/>
        <end position="167"/>
    </location>
</feature>
<organism evidence="4 5">
    <name type="scientific">Venturia inaequalis</name>
    <name type="common">Apple scab fungus</name>
    <dbReference type="NCBI Taxonomy" id="5025"/>
    <lineage>
        <taxon>Eukaryota</taxon>
        <taxon>Fungi</taxon>
        <taxon>Dikarya</taxon>
        <taxon>Ascomycota</taxon>
        <taxon>Pezizomycotina</taxon>
        <taxon>Dothideomycetes</taxon>
        <taxon>Pleosporomycetidae</taxon>
        <taxon>Venturiales</taxon>
        <taxon>Venturiaceae</taxon>
        <taxon>Venturia</taxon>
    </lineage>
</organism>
<accession>A0A8H3UL37</accession>
<protein>
    <recommendedName>
        <fullName evidence="3">DUF7702 domain-containing protein</fullName>
    </recommendedName>
</protein>
<keyword evidence="2" id="KW-0812">Transmembrane</keyword>
<reference evidence="4 5" key="1">
    <citation type="submission" date="2019-11" db="EMBL/GenBank/DDBJ databases">
        <title>Venturia inaequalis Genome Resource.</title>
        <authorList>
            <person name="Lichtner F.J."/>
        </authorList>
    </citation>
    <scope>NUCLEOTIDE SEQUENCE [LARGE SCALE GENOMIC DNA]</scope>
    <source>
        <strain evidence="4">Bline_iso_100314</strain>
    </source>
</reference>
<name>A0A8H3UL37_VENIN</name>
<evidence type="ECO:0000313" key="4">
    <source>
        <dbReference type="EMBL" id="KAE9971407.1"/>
    </source>
</evidence>
<evidence type="ECO:0000256" key="2">
    <source>
        <dbReference type="SAM" id="Phobius"/>
    </source>
</evidence>
<evidence type="ECO:0000256" key="1">
    <source>
        <dbReference type="SAM" id="MobiDB-lite"/>
    </source>
</evidence>
<dbReference type="Pfam" id="PF24800">
    <property type="entry name" value="DUF7702"/>
    <property type="match status" value="1"/>
</dbReference>
<keyword evidence="2" id="KW-0472">Membrane</keyword>
<feature type="transmembrane region" description="Helical" evidence="2">
    <location>
        <begin position="79"/>
        <end position="103"/>
    </location>
</feature>
<sequence>MIILDSIGLSPLLLATLGLLSRLNDWINARSKGHFGVKQFRLIQLLITLGLILAIAGGTGGSTNSGGSPKIATTSKVAIALYIVAFVAIVLVWLVSMSALSVVPTVEKRVAFAVLIALPFILVRLVYSACVVFLHSHLFNLVNGSVVVNAIMAVLMEFVVVAIYLLLGFFISTLSPNDAGPIATRQWKAKNDPKQQQPSQQPQFSNYSYEQAGRA</sequence>
<evidence type="ECO:0000313" key="5">
    <source>
        <dbReference type="Proteomes" id="UP000433883"/>
    </source>
</evidence>
<gene>
    <name evidence="4" type="ORF">BLS_004451</name>
</gene>
<dbReference type="EMBL" id="WNWQ01000295">
    <property type="protein sequence ID" value="KAE9971407.1"/>
    <property type="molecule type" value="Genomic_DNA"/>
</dbReference>
<feature type="transmembrane region" description="Helical" evidence="2">
    <location>
        <begin position="42"/>
        <end position="59"/>
    </location>
</feature>
<feature type="domain" description="DUF7702" evidence="3">
    <location>
        <begin position="2"/>
        <end position="171"/>
    </location>
</feature>
<feature type="transmembrane region" description="Helical" evidence="2">
    <location>
        <begin position="110"/>
        <end position="134"/>
    </location>
</feature>
<dbReference type="PANTHER" id="PTHR42109">
    <property type="entry name" value="UNPLACED GENOMIC SCAFFOLD UM_SCAF_CONTIG_1.265, WHOLE GENOME SHOTGUN SEQUENCE"/>
    <property type="match status" value="1"/>
</dbReference>
<keyword evidence="2" id="KW-1133">Transmembrane helix</keyword>
<evidence type="ECO:0000259" key="3">
    <source>
        <dbReference type="Pfam" id="PF24800"/>
    </source>
</evidence>
<dbReference type="InterPro" id="IPR056119">
    <property type="entry name" value="DUF7702"/>
</dbReference>
<feature type="region of interest" description="Disordered" evidence="1">
    <location>
        <begin position="187"/>
        <end position="215"/>
    </location>
</feature>
<dbReference type="AlphaFoldDB" id="A0A8H3UL37"/>
<dbReference type="PANTHER" id="PTHR42109:SF2">
    <property type="entry name" value="INTEGRAL MEMBRANE PROTEIN"/>
    <property type="match status" value="1"/>
</dbReference>
<dbReference type="Proteomes" id="UP000433883">
    <property type="component" value="Unassembled WGS sequence"/>
</dbReference>
<proteinExistence type="predicted"/>
<comment type="caution">
    <text evidence="4">The sequence shown here is derived from an EMBL/GenBank/DDBJ whole genome shotgun (WGS) entry which is preliminary data.</text>
</comment>
<feature type="compositionally biased region" description="Low complexity" evidence="1">
    <location>
        <begin position="194"/>
        <end position="203"/>
    </location>
</feature>